<evidence type="ECO:0000313" key="11">
    <source>
        <dbReference type="EMBL" id="MCP3733421.1"/>
    </source>
</evidence>
<accession>A0A9X2KPD3</accession>
<dbReference type="GO" id="GO:0015288">
    <property type="term" value="F:porin activity"/>
    <property type="evidence" value="ECO:0007669"/>
    <property type="project" value="TreeGrafter"/>
</dbReference>
<dbReference type="SUPFAM" id="SSF56954">
    <property type="entry name" value="Outer membrane efflux proteins (OEP)"/>
    <property type="match status" value="1"/>
</dbReference>
<dbReference type="Gene3D" id="1.20.1600.10">
    <property type="entry name" value="Outer membrane efflux proteins (OEP)"/>
    <property type="match status" value="1"/>
</dbReference>
<organism evidence="11 12">
    <name type="scientific">Sphingomonas liriopis</name>
    <dbReference type="NCBI Taxonomy" id="2949094"/>
    <lineage>
        <taxon>Bacteria</taxon>
        <taxon>Pseudomonadati</taxon>
        <taxon>Pseudomonadota</taxon>
        <taxon>Alphaproteobacteria</taxon>
        <taxon>Sphingomonadales</taxon>
        <taxon>Sphingomonadaceae</taxon>
        <taxon>Sphingomonas</taxon>
    </lineage>
</organism>
<evidence type="ECO:0000256" key="1">
    <source>
        <dbReference type="ARBA" id="ARBA00004442"/>
    </source>
</evidence>
<proteinExistence type="inferred from homology"/>
<evidence type="ECO:0000313" key="12">
    <source>
        <dbReference type="Proteomes" id="UP001139486"/>
    </source>
</evidence>
<keyword evidence="6" id="KW-0472">Membrane</keyword>
<keyword evidence="12" id="KW-1185">Reference proteome</keyword>
<dbReference type="GO" id="GO:1990281">
    <property type="term" value="C:efflux pump complex"/>
    <property type="evidence" value="ECO:0007669"/>
    <property type="project" value="TreeGrafter"/>
</dbReference>
<dbReference type="Pfam" id="PF02321">
    <property type="entry name" value="OEP"/>
    <property type="match status" value="2"/>
</dbReference>
<reference evidence="11" key="1">
    <citation type="submission" date="2022-05" db="EMBL/GenBank/DDBJ databases">
        <title>Sphingomonas sp. strain RP10 Genome sequencing and assembly.</title>
        <authorList>
            <person name="Kim I."/>
        </authorList>
    </citation>
    <scope>NUCLEOTIDE SEQUENCE</scope>
    <source>
        <strain evidence="11">RP10</strain>
    </source>
</reference>
<dbReference type="InterPro" id="IPR003423">
    <property type="entry name" value="OMP_efflux"/>
</dbReference>
<evidence type="ECO:0000256" key="9">
    <source>
        <dbReference type="SAM" id="MobiDB-lite"/>
    </source>
</evidence>
<dbReference type="PANTHER" id="PTHR30026:SF22">
    <property type="entry name" value="OUTER MEMBRANE EFFLUX PROTEIN"/>
    <property type="match status" value="1"/>
</dbReference>
<keyword evidence="8" id="KW-0175">Coiled coil</keyword>
<keyword evidence="4" id="KW-1134">Transmembrane beta strand</keyword>
<dbReference type="AlphaFoldDB" id="A0A9X2KPD3"/>
<protein>
    <submittedName>
        <fullName evidence="11">TolC family protein</fullName>
    </submittedName>
</protein>
<keyword evidence="5" id="KW-0812">Transmembrane</keyword>
<dbReference type="InterPro" id="IPR051906">
    <property type="entry name" value="TolC-like"/>
</dbReference>
<feature type="signal peptide" evidence="10">
    <location>
        <begin position="1"/>
        <end position="18"/>
    </location>
</feature>
<sequence length="540" mass="57310">MPILLAIAASACVTPAAAQTVTAPGPSPLQQNPQIGATPTLLPPSPTLPAAATPTPVLSPSTPSGSPVRIGPPAPVVTSTVAVPPPAIPRSGLWVQNVPGGLPAPSEDPLHIDPAGDPILQLAREQTPLAAFRREVALAVARNPALGESAAQAEEAEAVRDEAKARQYPTADLSLSTFKIVSRAFSNDPQNVLERSRPESRTDGSIRIQQPVVDFGASNDRIAAGNARIASSLAALDDVRAQIALRAVSVWYNVYGYRALVRLAEAFADSQRDLRTRIQERVTQGYAAQGDVAQVDSYVASSDAQLADFRRSAASAEAQYVAIVGSPPPEDLGRAPVPDLAQVVPDRLRDDIATLPIVRSASAQAGAARRDVAALKAERLPQLTAGVDAGRYGVIENARDYDVRANLTLSMRLGGGVGQRIRQAQARAHGADARLDRTRQDAERDARIALSDIAALEQAKAAIENNYIASRQSRDVLAERFRVSRGTLFDLLSAENNYFGVAVRYIQTVTELDTARYVLLARTGKLLPALQIDPAALDPR</sequence>
<comment type="similarity">
    <text evidence="2">Belongs to the outer membrane factor (OMF) (TC 1.B.17) family.</text>
</comment>
<dbReference type="PANTHER" id="PTHR30026">
    <property type="entry name" value="OUTER MEMBRANE PROTEIN TOLC"/>
    <property type="match status" value="1"/>
</dbReference>
<evidence type="ECO:0000256" key="5">
    <source>
        <dbReference type="ARBA" id="ARBA00022692"/>
    </source>
</evidence>
<feature type="chain" id="PRO_5040934488" evidence="10">
    <location>
        <begin position="19"/>
        <end position="540"/>
    </location>
</feature>
<keyword evidence="7" id="KW-0998">Cell outer membrane</keyword>
<dbReference type="RefSeq" id="WP_254287414.1">
    <property type="nucleotide sequence ID" value="NZ_JAMLDY010000001.1"/>
</dbReference>
<evidence type="ECO:0000256" key="6">
    <source>
        <dbReference type="ARBA" id="ARBA00023136"/>
    </source>
</evidence>
<comment type="subcellular location">
    <subcellularLocation>
        <location evidence="1">Cell outer membrane</location>
    </subcellularLocation>
</comment>
<feature type="compositionally biased region" description="Low complexity" evidence="9">
    <location>
        <begin position="48"/>
        <end position="68"/>
    </location>
</feature>
<evidence type="ECO:0000256" key="2">
    <source>
        <dbReference type="ARBA" id="ARBA00007613"/>
    </source>
</evidence>
<feature type="coiled-coil region" evidence="8">
    <location>
        <begin position="421"/>
        <end position="466"/>
    </location>
</feature>
<comment type="caution">
    <text evidence="11">The sequence shown here is derived from an EMBL/GenBank/DDBJ whole genome shotgun (WGS) entry which is preliminary data.</text>
</comment>
<dbReference type="GO" id="GO:0015562">
    <property type="term" value="F:efflux transmembrane transporter activity"/>
    <property type="evidence" value="ECO:0007669"/>
    <property type="project" value="InterPro"/>
</dbReference>
<dbReference type="Proteomes" id="UP001139486">
    <property type="component" value="Unassembled WGS sequence"/>
</dbReference>
<dbReference type="EMBL" id="JAMLDY010000001">
    <property type="protein sequence ID" value="MCP3733421.1"/>
    <property type="molecule type" value="Genomic_DNA"/>
</dbReference>
<feature type="region of interest" description="Disordered" evidence="9">
    <location>
        <begin position="20"/>
        <end position="72"/>
    </location>
</feature>
<evidence type="ECO:0000256" key="7">
    <source>
        <dbReference type="ARBA" id="ARBA00023237"/>
    </source>
</evidence>
<evidence type="ECO:0000256" key="4">
    <source>
        <dbReference type="ARBA" id="ARBA00022452"/>
    </source>
</evidence>
<gene>
    <name evidence="11" type="ORF">M9979_00790</name>
</gene>
<keyword evidence="3" id="KW-0813">Transport</keyword>
<dbReference type="GO" id="GO:0009279">
    <property type="term" value="C:cell outer membrane"/>
    <property type="evidence" value="ECO:0007669"/>
    <property type="project" value="UniProtKB-SubCell"/>
</dbReference>
<evidence type="ECO:0000256" key="8">
    <source>
        <dbReference type="SAM" id="Coils"/>
    </source>
</evidence>
<name>A0A9X2KPD3_9SPHN</name>
<keyword evidence="10" id="KW-0732">Signal</keyword>
<evidence type="ECO:0000256" key="3">
    <source>
        <dbReference type="ARBA" id="ARBA00022448"/>
    </source>
</evidence>
<evidence type="ECO:0000256" key="10">
    <source>
        <dbReference type="SAM" id="SignalP"/>
    </source>
</evidence>